<keyword evidence="2" id="KW-1185">Reference proteome</keyword>
<organism evidence="1 2">
    <name type="scientific">Neolamprologus brichardi</name>
    <name type="common">Fairy cichlid</name>
    <name type="synonym">Lamprologus brichardi</name>
    <dbReference type="NCBI Taxonomy" id="32507"/>
    <lineage>
        <taxon>Eukaryota</taxon>
        <taxon>Metazoa</taxon>
        <taxon>Chordata</taxon>
        <taxon>Craniata</taxon>
        <taxon>Vertebrata</taxon>
        <taxon>Euteleostomi</taxon>
        <taxon>Actinopterygii</taxon>
        <taxon>Neopterygii</taxon>
        <taxon>Teleostei</taxon>
        <taxon>Neoteleostei</taxon>
        <taxon>Acanthomorphata</taxon>
        <taxon>Ovalentaria</taxon>
        <taxon>Cichlomorphae</taxon>
        <taxon>Cichliformes</taxon>
        <taxon>Cichlidae</taxon>
        <taxon>African cichlids</taxon>
        <taxon>Pseudocrenilabrinae</taxon>
        <taxon>Lamprologini</taxon>
        <taxon>Neolamprologus</taxon>
    </lineage>
</organism>
<dbReference type="Bgee" id="ENSNBRG00000014483">
    <property type="expression patterns" value="Expressed in mesonephros and 7 other cell types or tissues"/>
</dbReference>
<dbReference type="GeneTree" id="ENSGT00970000197161"/>
<dbReference type="OMA" id="EHTAPWR"/>
<evidence type="ECO:0000313" key="1">
    <source>
        <dbReference type="Ensembl" id="ENSNBRP00000018784.1"/>
    </source>
</evidence>
<name>A0A3Q4MT55_NEOBR</name>
<dbReference type="Ensembl" id="ENSNBRT00000019286.1">
    <property type="protein sequence ID" value="ENSNBRP00000018784.1"/>
    <property type="gene ID" value="ENSNBRG00000014483.1"/>
</dbReference>
<dbReference type="Proteomes" id="UP000261580">
    <property type="component" value="Unassembled WGS sequence"/>
</dbReference>
<reference evidence="1" key="2">
    <citation type="submission" date="2025-09" db="UniProtKB">
        <authorList>
            <consortium name="Ensembl"/>
        </authorList>
    </citation>
    <scope>IDENTIFICATION</scope>
</reference>
<evidence type="ECO:0000313" key="2">
    <source>
        <dbReference type="Proteomes" id="UP000261580"/>
    </source>
</evidence>
<reference evidence="1" key="1">
    <citation type="submission" date="2025-08" db="UniProtKB">
        <authorList>
            <consortium name="Ensembl"/>
        </authorList>
    </citation>
    <scope>IDENTIFICATION</scope>
</reference>
<accession>A0A3Q4MT55</accession>
<protein>
    <submittedName>
        <fullName evidence="1">Uncharacterized protein</fullName>
    </submittedName>
</protein>
<sequence length="172" mass="19734">LRMEMRRQVTVSWDPDEAPPKVRINDCLCSICLFEIICFPSSHVLVISFGGSYPSTDSWNPHRPEHTAPWRPFSSLSLFLQDIGCVGQALMEERLMMQQQQMEDDQRWLEQEESFMKAESRNSRGSVDREDGTLQAPVSLCVRVCVCFDILKLDSLVVLLSCGAWLDKCLWC</sequence>
<dbReference type="AlphaFoldDB" id="A0A3Q4MT55"/>
<dbReference type="STRING" id="32507.ENSNBRP00000018784"/>
<proteinExistence type="predicted"/>